<evidence type="ECO:0000256" key="3">
    <source>
        <dbReference type="ARBA" id="ARBA00022989"/>
    </source>
</evidence>
<evidence type="ECO:0000313" key="9">
    <source>
        <dbReference type="EMBL" id="NML47781.1"/>
    </source>
</evidence>
<keyword evidence="10" id="KW-1185">Reference proteome</keyword>
<evidence type="ECO:0000259" key="8">
    <source>
        <dbReference type="Pfam" id="PF04116"/>
    </source>
</evidence>
<feature type="transmembrane region" description="Helical" evidence="7">
    <location>
        <begin position="161"/>
        <end position="185"/>
    </location>
</feature>
<dbReference type="EMBL" id="JABBFX010000003">
    <property type="protein sequence ID" value="NML47781.1"/>
    <property type="molecule type" value="Genomic_DNA"/>
</dbReference>
<protein>
    <submittedName>
        <fullName evidence="9">Sterol desaturase family protein</fullName>
    </submittedName>
</protein>
<feature type="domain" description="Fatty acid hydroxylase" evidence="8">
    <location>
        <begin position="108"/>
        <end position="242"/>
    </location>
</feature>
<dbReference type="InterPro" id="IPR006694">
    <property type="entry name" value="Fatty_acid_hydroxylase"/>
</dbReference>
<accession>A0A848HEK3</accession>
<name>A0A848HEK3_9BURK</name>
<keyword evidence="2 7" id="KW-0812">Transmembrane</keyword>
<dbReference type="RefSeq" id="WP_169422040.1">
    <property type="nucleotide sequence ID" value="NZ_JABBFX010000003.1"/>
</dbReference>
<evidence type="ECO:0000256" key="7">
    <source>
        <dbReference type="SAM" id="Phobius"/>
    </source>
</evidence>
<keyword evidence="3 7" id="KW-1133">Transmembrane helix</keyword>
<dbReference type="GO" id="GO:0006643">
    <property type="term" value="P:membrane lipid metabolic process"/>
    <property type="evidence" value="ECO:0007669"/>
    <property type="project" value="TreeGrafter"/>
</dbReference>
<sequence length="317" mass="35499">MHLLVQKVLASLQNIGPHILLSLAALVLILLAEIVFLGYRRSSVHHLAHADASGRRDLLSFVLDVTGVLRILGHVVTLGLAYLIGIFVNRALNLNLTAALPNPVIQVAFWIFVKSFLDYWMHRFMHKVPMLWAIHKYHHSAAEFHVVTAHRESILVAPWSSLYFALPLGIIGTPTSVFIAVAFLIEAHALLVHSQFKFSWGRLGDLVLISPQAHRVHHSLDQRHWGRNYGFMFSFWDHVFGTYYGDELPAEINIGVVGTPYNEVSWVREMAYSIKACGAEFMNVMHGRPSDMASETSPTAQGLQAALAEEQELKVSP</sequence>
<feature type="transmembrane region" description="Helical" evidence="7">
    <location>
        <begin position="104"/>
        <end position="121"/>
    </location>
</feature>
<evidence type="ECO:0000256" key="4">
    <source>
        <dbReference type="ARBA" id="ARBA00023002"/>
    </source>
</evidence>
<comment type="subcellular location">
    <subcellularLocation>
        <location evidence="1">Endomembrane system</location>
        <topology evidence="1">Multi-pass membrane protein</topology>
    </subcellularLocation>
</comment>
<proteinExistence type="predicted"/>
<reference evidence="9 10" key="1">
    <citation type="submission" date="2020-04" db="EMBL/GenBank/DDBJ databases">
        <title>Ramlibacter sp. G-1-2-2 isolated from soil.</title>
        <authorList>
            <person name="Dahal R.H."/>
        </authorList>
    </citation>
    <scope>NUCLEOTIDE SEQUENCE [LARGE SCALE GENOMIC DNA]</scope>
    <source>
        <strain evidence="9 10">G-1-2-2</strain>
    </source>
</reference>
<dbReference type="Pfam" id="PF04116">
    <property type="entry name" value="FA_hydroxylase"/>
    <property type="match status" value="1"/>
</dbReference>
<dbReference type="GO" id="GO:0012505">
    <property type="term" value="C:endomembrane system"/>
    <property type="evidence" value="ECO:0007669"/>
    <property type="project" value="UniProtKB-SubCell"/>
</dbReference>
<evidence type="ECO:0000256" key="2">
    <source>
        <dbReference type="ARBA" id="ARBA00022692"/>
    </source>
</evidence>
<dbReference type="AlphaFoldDB" id="A0A848HEK3"/>
<comment type="caution">
    <text evidence="9">The sequence shown here is derived from an EMBL/GenBank/DDBJ whole genome shotgun (WGS) entry which is preliminary data.</text>
</comment>
<keyword evidence="4" id="KW-0560">Oxidoreductase</keyword>
<dbReference type="InterPro" id="IPR051689">
    <property type="entry name" value="Sterol_desaturase/TMEM195"/>
</dbReference>
<keyword evidence="6 7" id="KW-0472">Membrane</keyword>
<dbReference type="Proteomes" id="UP000541185">
    <property type="component" value="Unassembled WGS sequence"/>
</dbReference>
<evidence type="ECO:0000256" key="5">
    <source>
        <dbReference type="ARBA" id="ARBA00023098"/>
    </source>
</evidence>
<feature type="transmembrane region" description="Helical" evidence="7">
    <location>
        <begin position="15"/>
        <end position="37"/>
    </location>
</feature>
<dbReference type="PANTHER" id="PTHR21624">
    <property type="entry name" value="STEROL DESATURASE-RELATED PROTEIN"/>
    <property type="match status" value="1"/>
</dbReference>
<dbReference type="GO" id="GO:0016020">
    <property type="term" value="C:membrane"/>
    <property type="evidence" value="ECO:0007669"/>
    <property type="project" value="GOC"/>
</dbReference>
<organism evidence="9 10">
    <name type="scientific">Ramlibacter agri</name>
    <dbReference type="NCBI Taxonomy" id="2728837"/>
    <lineage>
        <taxon>Bacteria</taxon>
        <taxon>Pseudomonadati</taxon>
        <taxon>Pseudomonadota</taxon>
        <taxon>Betaproteobacteria</taxon>
        <taxon>Burkholderiales</taxon>
        <taxon>Comamonadaceae</taxon>
        <taxon>Ramlibacter</taxon>
    </lineage>
</organism>
<dbReference type="GO" id="GO:0050479">
    <property type="term" value="F:glyceryl-ether monooxygenase activity"/>
    <property type="evidence" value="ECO:0007669"/>
    <property type="project" value="TreeGrafter"/>
</dbReference>
<gene>
    <name evidence="9" type="ORF">HHL11_28795</name>
</gene>
<evidence type="ECO:0000313" key="10">
    <source>
        <dbReference type="Proteomes" id="UP000541185"/>
    </source>
</evidence>
<evidence type="ECO:0000256" key="6">
    <source>
        <dbReference type="ARBA" id="ARBA00023136"/>
    </source>
</evidence>
<keyword evidence="5" id="KW-0443">Lipid metabolism</keyword>
<dbReference type="GO" id="GO:0005506">
    <property type="term" value="F:iron ion binding"/>
    <property type="evidence" value="ECO:0007669"/>
    <property type="project" value="InterPro"/>
</dbReference>
<feature type="transmembrane region" description="Helical" evidence="7">
    <location>
        <begin position="58"/>
        <end position="84"/>
    </location>
</feature>
<evidence type="ECO:0000256" key="1">
    <source>
        <dbReference type="ARBA" id="ARBA00004127"/>
    </source>
</evidence>
<dbReference type="GO" id="GO:0008610">
    <property type="term" value="P:lipid biosynthetic process"/>
    <property type="evidence" value="ECO:0007669"/>
    <property type="project" value="InterPro"/>
</dbReference>
<dbReference type="PANTHER" id="PTHR21624:SF1">
    <property type="entry name" value="ALKYLGLYCEROL MONOOXYGENASE"/>
    <property type="match status" value="1"/>
</dbReference>